<sequence>MARLPGSPPRHLTYNHQASICFIIVIPRYSRVIHKDLDLTIQRAHETLQYVPTSYRANATMLMLCRNKEIEGVVSTIRQIEDRFNYKYAYPWVLLNDEPFSDDFKARVSVLTDAPIHFGYIPPAIWNQPEWINETRAEQGRQHLLDLDVIYGGSVPFNSGFFYRHPLVQPYRYYWRPNVDYFCDLSYDPFTYMEVSKKVYGFTLSLPEYEETVKSLWPTVKEFINEYPQYLHPDNALAWLSADGGDTYNMCHFWSNFEIADMDFWRGEAYTKFFDYLEMKGGFYYERWGDAPVHSIAVALFAPKDSIHYFYDIGYRHEDFYHCPGDSTWATGRCSCLKGTSFNGRPAACTNSLVKIASSLY</sequence>
<dbReference type="GO" id="GO:0016020">
    <property type="term" value="C:membrane"/>
    <property type="evidence" value="ECO:0007669"/>
    <property type="project" value="InterPro"/>
</dbReference>
<dbReference type="Pfam" id="PF01793">
    <property type="entry name" value="Glyco_transf_15"/>
    <property type="match status" value="1"/>
</dbReference>
<dbReference type="InterPro" id="IPR002685">
    <property type="entry name" value="Glyco_trans_15"/>
</dbReference>
<dbReference type="PANTHER" id="PTHR31121:SF7">
    <property type="entry name" value="MANNOSYLTRANSFERASE KTR4-RELATED"/>
    <property type="match status" value="1"/>
</dbReference>
<dbReference type="PIRSF" id="PIRSF018153">
    <property type="entry name" value="Glyco_trans_15"/>
    <property type="match status" value="1"/>
</dbReference>
<accession>A0A5C3KJI9</accession>
<dbReference type="Gene3D" id="3.90.550.10">
    <property type="entry name" value="Spore Coat Polysaccharide Biosynthesis Protein SpsA, Chain A"/>
    <property type="match status" value="1"/>
</dbReference>
<dbReference type="GO" id="GO:0005794">
    <property type="term" value="C:Golgi apparatus"/>
    <property type="evidence" value="ECO:0007669"/>
    <property type="project" value="TreeGrafter"/>
</dbReference>
<dbReference type="GO" id="GO:0000026">
    <property type="term" value="F:alpha-1,2-mannosyltransferase activity"/>
    <property type="evidence" value="ECO:0007669"/>
    <property type="project" value="TreeGrafter"/>
</dbReference>
<feature type="active site" description="Nucleophile" evidence="3">
    <location>
        <position position="258"/>
    </location>
</feature>
<evidence type="ECO:0000256" key="1">
    <source>
        <dbReference type="ARBA" id="ARBA00007677"/>
    </source>
</evidence>
<dbReference type="GO" id="GO:0000032">
    <property type="term" value="P:cell wall mannoprotein biosynthetic process"/>
    <property type="evidence" value="ECO:0007669"/>
    <property type="project" value="TreeGrafter"/>
</dbReference>
<name>A0A5C3KJI9_COPMA</name>
<evidence type="ECO:0000313" key="5">
    <source>
        <dbReference type="Proteomes" id="UP000307440"/>
    </source>
</evidence>
<dbReference type="EMBL" id="ML210315">
    <property type="protein sequence ID" value="TFK20033.1"/>
    <property type="molecule type" value="Genomic_DNA"/>
</dbReference>
<evidence type="ECO:0000256" key="2">
    <source>
        <dbReference type="ARBA" id="ARBA00022679"/>
    </source>
</evidence>
<reference evidence="4 5" key="1">
    <citation type="journal article" date="2019" name="Nat. Ecol. Evol.">
        <title>Megaphylogeny resolves global patterns of mushroom evolution.</title>
        <authorList>
            <person name="Varga T."/>
            <person name="Krizsan K."/>
            <person name="Foldi C."/>
            <person name="Dima B."/>
            <person name="Sanchez-Garcia M."/>
            <person name="Sanchez-Ramirez S."/>
            <person name="Szollosi G.J."/>
            <person name="Szarkandi J.G."/>
            <person name="Papp V."/>
            <person name="Albert L."/>
            <person name="Andreopoulos W."/>
            <person name="Angelini C."/>
            <person name="Antonin V."/>
            <person name="Barry K.W."/>
            <person name="Bougher N.L."/>
            <person name="Buchanan P."/>
            <person name="Buyck B."/>
            <person name="Bense V."/>
            <person name="Catcheside P."/>
            <person name="Chovatia M."/>
            <person name="Cooper J."/>
            <person name="Damon W."/>
            <person name="Desjardin D."/>
            <person name="Finy P."/>
            <person name="Geml J."/>
            <person name="Haridas S."/>
            <person name="Hughes K."/>
            <person name="Justo A."/>
            <person name="Karasinski D."/>
            <person name="Kautmanova I."/>
            <person name="Kiss B."/>
            <person name="Kocsube S."/>
            <person name="Kotiranta H."/>
            <person name="LaButti K.M."/>
            <person name="Lechner B.E."/>
            <person name="Liimatainen K."/>
            <person name="Lipzen A."/>
            <person name="Lukacs Z."/>
            <person name="Mihaltcheva S."/>
            <person name="Morgado L.N."/>
            <person name="Niskanen T."/>
            <person name="Noordeloos M.E."/>
            <person name="Ohm R.A."/>
            <person name="Ortiz-Santana B."/>
            <person name="Ovrebo C."/>
            <person name="Racz N."/>
            <person name="Riley R."/>
            <person name="Savchenko A."/>
            <person name="Shiryaev A."/>
            <person name="Soop K."/>
            <person name="Spirin V."/>
            <person name="Szebenyi C."/>
            <person name="Tomsovsky M."/>
            <person name="Tulloss R.E."/>
            <person name="Uehling J."/>
            <person name="Grigoriev I.V."/>
            <person name="Vagvolgyi C."/>
            <person name="Papp T."/>
            <person name="Martin F.M."/>
            <person name="Miettinen O."/>
            <person name="Hibbett D.S."/>
            <person name="Nagy L.G."/>
        </authorList>
    </citation>
    <scope>NUCLEOTIDE SEQUENCE [LARGE SCALE GENOMIC DNA]</scope>
    <source>
        <strain evidence="4 5">CBS 121175</strain>
    </source>
</reference>
<dbReference type="FunFam" id="3.90.550.10:FF:000051">
    <property type="entry name" value="Alpha-1,2-mannosyltransferase (Ktr4)"/>
    <property type="match status" value="1"/>
</dbReference>
<dbReference type="Proteomes" id="UP000307440">
    <property type="component" value="Unassembled WGS sequence"/>
</dbReference>
<dbReference type="OrthoDB" id="439943at2759"/>
<gene>
    <name evidence="4" type="ORF">FA15DRAFT_659418</name>
</gene>
<evidence type="ECO:0000256" key="3">
    <source>
        <dbReference type="PIRSR" id="PIRSR018153-1"/>
    </source>
</evidence>
<organism evidence="4 5">
    <name type="scientific">Coprinopsis marcescibilis</name>
    <name type="common">Agaric fungus</name>
    <name type="synonym">Psathyrella marcescibilis</name>
    <dbReference type="NCBI Taxonomy" id="230819"/>
    <lineage>
        <taxon>Eukaryota</taxon>
        <taxon>Fungi</taxon>
        <taxon>Dikarya</taxon>
        <taxon>Basidiomycota</taxon>
        <taxon>Agaricomycotina</taxon>
        <taxon>Agaricomycetes</taxon>
        <taxon>Agaricomycetidae</taxon>
        <taxon>Agaricales</taxon>
        <taxon>Agaricineae</taxon>
        <taxon>Psathyrellaceae</taxon>
        <taxon>Coprinopsis</taxon>
    </lineage>
</organism>
<comment type="similarity">
    <text evidence="1">Belongs to the glycosyltransferase 15 family.</text>
</comment>
<dbReference type="GO" id="GO:0006487">
    <property type="term" value="P:protein N-linked glycosylation"/>
    <property type="evidence" value="ECO:0007669"/>
    <property type="project" value="TreeGrafter"/>
</dbReference>
<dbReference type="AlphaFoldDB" id="A0A5C3KJI9"/>
<evidence type="ECO:0000313" key="4">
    <source>
        <dbReference type="EMBL" id="TFK20033.1"/>
    </source>
</evidence>
<keyword evidence="5" id="KW-1185">Reference proteome</keyword>
<proteinExistence type="inferred from homology"/>
<keyword evidence="2 4" id="KW-0808">Transferase</keyword>
<protein>
    <submittedName>
        <fullName evidence="4">Glycosyl transferase</fullName>
    </submittedName>
</protein>
<dbReference type="SUPFAM" id="SSF53448">
    <property type="entry name" value="Nucleotide-diphospho-sugar transferases"/>
    <property type="match status" value="1"/>
</dbReference>
<dbReference type="PANTHER" id="PTHR31121">
    <property type="entry name" value="ALPHA-1,2 MANNOSYLTRANSFERASE KTR1"/>
    <property type="match status" value="1"/>
</dbReference>
<dbReference type="STRING" id="230819.A0A5C3KJI9"/>
<dbReference type="GO" id="GO:0006493">
    <property type="term" value="P:protein O-linked glycosylation"/>
    <property type="evidence" value="ECO:0007669"/>
    <property type="project" value="TreeGrafter"/>
</dbReference>
<dbReference type="InterPro" id="IPR029044">
    <property type="entry name" value="Nucleotide-diphossugar_trans"/>
</dbReference>